<dbReference type="InterPro" id="IPR000711">
    <property type="entry name" value="ATPase_OSCP/dsu"/>
</dbReference>
<comment type="caution">
    <text evidence="8">The sequence shown here is derived from an EMBL/GenBank/DDBJ whole genome shotgun (WGS) entry which is preliminary data.</text>
</comment>
<evidence type="ECO:0000256" key="1">
    <source>
        <dbReference type="ARBA" id="ARBA00004370"/>
    </source>
</evidence>
<dbReference type="RefSeq" id="WP_038103022.1">
    <property type="nucleotide sequence ID" value="NZ_JFDP01000061.1"/>
</dbReference>
<dbReference type="GO" id="GO:0046933">
    <property type="term" value="F:proton-transporting ATP synthase activity, rotational mechanism"/>
    <property type="evidence" value="ECO:0007669"/>
    <property type="project" value="InterPro"/>
</dbReference>
<dbReference type="InterPro" id="IPR020781">
    <property type="entry name" value="ATPase_OSCP/d_CS"/>
</dbReference>
<evidence type="ECO:0000256" key="3">
    <source>
        <dbReference type="ARBA" id="ARBA00022781"/>
    </source>
</evidence>
<evidence type="ECO:0000256" key="4">
    <source>
        <dbReference type="ARBA" id="ARBA00023065"/>
    </source>
</evidence>
<keyword evidence="7" id="KW-0066">ATP synthesis</keyword>
<evidence type="ECO:0000313" key="8">
    <source>
        <dbReference type="EMBL" id="KEZ22729.1"/>
    </source>
</evidence>
<dbReference type="Pfam" id="PF00213">
    <property type="entry name" value="OSCP"/>
    <property type="match status" value="1"/>
</dbReference>
<dbReference type="EMBL" id="JFDP01000061">
    <property type="protein sequence ID" value="KEZ22729.1"/>
    <property type="molecule type" value="Genomic_DNA"/>
</dbReference>
<keyword evidence="2" id="KW-0813">Transport</keyword>
<dbReference type="PROSITE" id="PS00389">
    <property type="entry name" value="ATPASE_DELTA"/>
    <property type="match status" value="1"/>
</dbReference>
<gene>
    <name evidence="8" type="primary">atpH-1</name>
    <name evidence="8" type="ORF">UDIV_4990</name>
</gene>
<proteinExistence type="predicted"/>
<evidence type="ECO:0000313" key="9">
    <source>
        <dbReference type="Proteomes" id="UP000028537"/>
    </source>
</evidence>
<keyword evidence="6" id="KW-0139">CF(1)</keyword>
<keyword evidence="9" id="KW-1185">Reference proteome</keyword>
<comment type="subcellular location">
    <subcellularLocation>
        <location evidence="1">Membrane</location>
    </subcellularLocation>
</comment>
<reference evidence="8 9" key="1">
    <citation type="submission" date="2014-02" db="EMBL/GenBank/DDBJ databases">
        <title>Genome sequence of Ureaplasma diversum strain 246.</title>
        <authorList>
            <person name="Sirand-Pugnet P."/>
            <person name="Breton M."/>
            <person name="Dordet-Frisoni E."/>
            <person name="Baranowski E."/>
            <person name="Barre A."/>
            <person name="Couture C."/>
            <person name="Dupuy V."/>
            <person name="Gaurivaud P."/>
            <person name="Jacob D."/>
            <person name="Lemaitre C."/>
            <person name="Manso-Silvan L."/>
            <person name="Nikolski M."/>
            <person name="Nouvel L.-X."/>
            <person name="Poumarat F."/>
            <person name="Tardy F."/>
            <person name="Thebault P."/>
            <person name="Theil S."/>
            <person name="Citti C."/>
            <person name="Thiaucourt F."/>
            <person name="Blanchard A."/>
        </authorList>
    </citation>
    <scope>NUCLEOTIDE SEQUENCE [LARGE SCALE GENOMIC DNA]</scope>
    <source>
        <strain evidence="8 9">NCTC 246</strain>
    </source>
</reference>
<sequence length="101" mass="11468">MKSKLEKYSRLISERIKNYDKGITRIEVSSKYELSQKQKDRILNALTKIYGKNIILTSIIDPSLIGGVALKINSQTIDSSLRTKLKQIINTNEKEGVLSDK</sequence>
<protein>
    <submittedName>
        <fullName evidence="8">ATP synthase delta chain</fullName>
    </submittedName>
</protein>
<dbReference type="OrthoDB" id="466272at2"/>
<dbReference type="Proteomes" id="UP000028537">
    <property type="component" value="Unassembled WGS sequence"/>
</dbReference>
<evidence type="ECO:0000256" key="2">
    <source>
        <dbReference type="ARBA" id="ARBA00022448"/>
    </source>
</evidence>
<dbReference type="eggNOG" id="COG0712">
    <property type="taxonomic scope" value="Bacteria"/>
</dbReference>
<evidence type="ECO:0000256" key="6">
    <source>
        <dbReference type="ARBA" id="ARBA00023196"/>
    </source>
</evidence>
<organism evidence="8 9">
    <name type="scientific">Ureaplasma diversum NCTC 246</name>
    <dbReference type="NCBI Taxonomy" id="1188241"/>
    <lineage>
        <taxon>Bacteria</taxon>
        <taxon>Bacillati</taxon>
        <taxon>Mycoplasmatota</taxon>
        <taxon>Mycoplasmoidales</taxon>
        <taxon>Mycoplasmoidaceae</taxon>
        <taxon>Ureaplasma</taxon>
    </lineage>
</organism>
<keyword evidence="3" id="KW-0375">Hydrogen ion transport</keyword>
<evidence type="ECO:0000256" key="7">
    <source>
        <dbReference type="ARBA" id="ARBA00023310"/>
    </source>
</evidence>
<name>A0A084EXN7_9BACT</name>
<dbReference type="PANTHER" id="PTHR11910">
    <property type="entry name" value="ATP SYNTHASE DELTA CHAIN"/>
    <property type="match status" value="1"/>
</dbReference>
<keyword evidence="4" id="KW-0406">Ion transport</keyword>
<dbReference type="PRINTS" id="PR00125">
    <property type="entry name" value="ATPASEDELTA"/>
</dbReference>
<accession>A0A084EXN7</accession>
<dbReference type="GO" id="GO:0045259">
    <property type="term" value="C:proton-transporting ATP synthase complex"/>
    <property type="evidence" value="ECO:0007669"/>
    <property type="project" value="UniProtKB-KW"/>
</dbReference>
<evidence type="ECO:0000256" key="5">
    <source>
        <dbReference type="ARBA" id="ARBA00023136"/>
    </source>
</evidence>
<dbReference type="AlphaFoldDB" id="A0A084EXN7"/>
<keyword evidence="5" id="KW-0472">Membrane</keyword>